<dbReference type="OrthoDB" id="163768at2"/>
<evidence type="ECO:0000313" key="3">
    <source>
        <dbReference type="EMBL" id="GEN62798.1"/>
    </source>
</evidence>
<dbReference type="Pfam" id="PF16976">
    <property type="entry name" value="RcpC"/>
    <property type="match status" value="1"/>
</dbReference>
<evidence type="ECO:0000256" key="1">
    <source>
        <dbReference type="SAM" id="MobiDB-lite"/>
    </source>
</evidence>
<name>A0A511XIL8_9PROT</name>
<keyword evidence="4" id="KW-1185">Reference proteome</keyword>
<dbReference type="AlphaFoldDB" id="A0A511XIL8"/>
<dbReference type="InterPro" id="IPR013974">
    <property type="entry name" value="SAF"/>
</dbReference>
<protein>
    <recommendedName>
        <fullName evidence="2">SAF domain-containing protein</fullName>
    </recommendedName>
</protein>
<accession>A0A511XIL8</accession>
<proteinExistence type="predicted"/>
<dbReference type="NCBIfam" id="TIGR03177">
    <property type="entry name" value="pilus_cpaB"/>
    <property type="match status" value="1"/>
</dbReference>
<dbReference type="SMART" id="SM00858">
    <property type="entry name" value="SAF"/>
    <property type="match status" value="1"/>
</dbReference>
<reference evidence="3 4" key="1">
    <citation type="submission" date="2019-07" db="EMBL/GenBank/DDBJ databases">
        <title>Whole genome shotgun sequence of Acetobacter oeni NBRC 105207.</title>
        <authorList>
            <person name="Hosoyama A."/>
            <person name="Uohara A."/>
            <person name="Ohji S."/>
            <person name="Ichikawa N."/>
        </authorList>
    </citation>
    <scope>NUCLEOTIDE SEQUENCE [LARGE SCALE GENOMIC DNA]</scope>
    <source>
        <strain evidence="3 4">NBRC 105207</strain>
    </source>
</reference>
<dbReference type="CDD" id="cd11614">
    <property type="entry name" value="SAF_CpaB_FlgA_like"/>
    <property type="match status" value="1"/>
</dbReference>
<gene>
    <name evidence="3" type="ORF">AOE01nite_10220</name>
</gene>
<dbReference type="InterPro" id="IPR031571">
    <property type="entry name" value="RcpC_dom"/>
</dbReference>
<dbReference type="EMBL" id="BJYG01000011">
    <property type="protein sequence ID" value="GEN62798.1"/>
    <property type="molecule type" value="Genomic_DNA"/>
</dbReference>
<dbReference type="InterPro" id="IPR017592">
    <property type="entry name" value="Pilus_assmbl_Flp-typ_CpaB"/>
</dbReference>
<evidence type="ECO:0000313" key="4">
    <source>
        <dbReference type="Proteomes" id="UP000321746"/>
    </source>
</evidence>
<sequence length="257" mass="27198">MHLGAQPEKSVAAVKPEPTVKILVAHRQLYPGEVLRAEDLADQTVPVSFRSVSTVLSEQRRDLAGTLLRVGLPKGAQIRADDVVRPGEGGFLAALLSPGMRGVSLSVDPASAADGLIWPGDYVDVILIPASVGSTTSAGHNAASQTILQNVRVVATDQNVIRGKNPALSNQTARNAVLELSSDNARKLALAQKIGRIVLALRSLIHPDEKPSVSDITWNEDIFDGSPSTEPAADVSKPPGRETMQVFNGLQEAPHAH</sequence>
<feature type="region of interest" description="Disordered" evidence="1">
    <location>
        <begin position="223"/>
        <end position="242"/>
    </location>
</feature>
<dbReference type="Proteomes" id="UP000321746">
    <property type="component" value="Unassembled WGS sequence"/>
</dbReference>
<dbReference type="RefSeq" id="WP_146886773.1">
    <property type="nucleotide sequence ID" value="NZ_BJYG01000011.1"/>
</dbReference>
<evidence type="ECO:0000259" key="2">
    <source>
        <dbReference type="SMART" id="SM00858"/>
    </source>
</evidence>
<feature type="domain" description="SAF" evidence="2">
    <location>
        <begin position="20"/>
        <end position="84"/>
    </location>
</feature>
<organism evidence="3 4">
    <name type="scientific">Acetobacter oeni</name>
    <dbReference type="NCBI Taxonomy" id="304077"/>
    <lineage>
        <taxon>Bacteria</taxon>
        <taxon>Pseudomonadati</taxon>
        <taxon>Pseudomonadota</taxon>
        <taxon>Alphaproteobacteria</taxon>
        <taxon>Acetobacterales</taxon>
        <taxon>Acetobacteraceae</taxon>
        <taxon>Acetobacter</taxon>
    </lineage>
</organism>
<comment type="caution">
    <text evidence="3">The sequence shown here is derived from an EMBL/GenBank/DDBJ whole genome shotgun (WGS) entry which is preliminary data.</text>
</comment>